<evidence type="ECO:0000256" key="4">
    <source>
        <dbReference type="SAM" id="MobiDB-lite"/>
    </source>
</evidence>
<dbReference type="PRINTS" id="PR00677">
    <property type="entry name" value="PHOSDUCIN"/>
</dbReference>
<accession>A0A4Y7NM62</accession>
<reference evidence="6" key="1">
    <citation type="submission" date="2018-08" db="EMBL/GenBank/DDBJ databases">
        <authorList>
            <person name="Cornetti L."/>
        </authorList>
    </citation>
    <scope>NUCLEOTIDE SEQUENCE</scope>
    <source>
        <strain evidence="6">OM-SAIQ-clone2</strain>
    </source>
</reference>
<dbReference type="Pfam" id="PF02114">
    <property type="entry name" value="Phosducin"/>
    <property type="match status" value="1"/>
</dbReference>
<keyword evidence="2" id="KW-0597">Phosphoprotein</keyword>
<proteinExistence type="evidence at transcript level"/>
<dbReference type="EMBL" id="LR024722">
    <property type="protein sequence ID" value="SVE94341.1"/>
    <property type="molecule type" value="mRNA"/>
</dbReference>
<dbReference type="PANTHER" id="PTHR46052:SF1">
    <property type="entry name" value="PHOSDUCIN-LIKE PROTEIN"/>
    <property type="match status" value="1"/>
</dbReference>
<feature type="region of interest" description="Disordered" evidence="4">
    <location>
        <begin position="1"/>
        <end position="64"/>
    </location>
</feature>
<dbReference type="InterPro" id="IPR001200">
    <property type="entry name" value="Phosducin"/>
</dbReference>
<evidence type="ECO:0000256" key="3">
    <source>
        <dbReference type="SAM" id="Coils"/>
    </source>
</evidence>
<dbReference type="InterPro" id="IPR023196">
    <property type="entry name" value="Phosducin_N_dom_sf"/>
</dbReference>
<dbReference type="SUPFAM" id="SSF52833">
    <property type="entry name" value="Thioredoxin-like"/>
    <property type="match status" value="1"/>
</dbReference>
<gene>
    <name evidence="6" type="primary">EOG090X08Y3</name>
</gene>
<feature type="coiled-coil region" evidence="3">
    <location>
        <begin position="73"/>
        <end position="124"/>
    </location>
</feature>
<comment type="similarity">
    <text evidence="1">Belongs to the phosducin family.</text>
</comment>
<dbReference type="InterPro" id="IPR036249">
    <property type="entry name" value="Thioredoxin-like_sf"/>
</dbReference>
<feature type="compositionally biased region" description="Polar residues" evidence="4">
    <location>
        <begin position="42"/>
        <end position="60"/>
    </location>
</feature>
<sequence length="285" mass="32145">MSTLDDKLMGEKLHYYCSSSSESEGEDEDDEKSPREDGSNEPPVNNGSCQQQWDGTSCNTGPKGVIKDYQRFKQLERERREEQKDELAILAKKFSITCRTNAEDDKAKSEEEKLEEELAKLMDESCIQEFVQQRMQEMLNRETNRLRFGSVHVLKDCDHFLTAVDGEDKSVSVVILLHEPNSAGCLSAMKAVESLSKDYIHVKFCTVRPSLISMSVNFKISGVPALLAYKAGQLVGNFVRLTNELGDEFEPCDLESYLIEHGILQDRNLVPSVAAQFVNDLSDED</sequence>
<dbReference type="PANTHER" id="PTHR46052">
    <property type="entry name" value="PHOSDUCIN-LIKE PROTEIN"/>
    <property type="match status" value="1"/>
</dbReference>
<dbReference type="InterPro" id="IPR051499">
    <property type="entry name" value="Phosducin-like_reg"/>
</dbReference>
<dbReference type="Gene3D" id="1.10.168.10">
    <property type="entry name" value="Phosducin, domain 2"/>
    <property type="match status" value="1"/>
</dbReference>
<protein>
    <submittedName>
        <fullName evidence="6">EOG090X08Y3</fullName>
    </submittedName>
</protein>
<evidence type="ECO:0000256" key="1">
    <source>
        <dbReference type="ARBA" id="ARBA00009686"/>
    </source>
</evidence>
<dbReference type="Gene3D" id="3.40.30.10">
    <property type="entry name" value="Glutaredoxin"/>
    <property type="match status" value="1"/>
</dbReference>
<evidence type="ECO:0000256" key="2">
    <source>
        <dbReference type="ARBA" id="ARBA00022553"/>
    </source>
</evidence>
<feature type="domain" description="Phosducin" evidence="5">
    <location>
        <begin position="50"/>
        <end position="269"/>
    </location>
</feature>
<feature type="compositionally biased region" description="Basic and acidic residues" evidence="4">
    <location>
        <begin position="1"/>
        <end position="14"/>
    </location>
</feature>
<evidence type="ECO:0000259" key="5">
    <source>
        <dbReference type="Pfam" id="PF02114"/>
    </source>
</evidence>
<dbReference type="CDD" id="cd02987">
    <property type="entry name" value="Phd_like_Phd"/>
    <property type="match status" value="1"/>
</dbReference>
<dbReference type="InterPro" id="IPR024253">
    <property type="entry name" value="Phosducin_thioredoxin-like_dom"/>
</dbReference>
<evidence type="ECO:0000313" key="6">
    <source>
        <dbReference type="EMBL" id="SVE94341.1"/>
    </source>
</evidence>
<dbReference type="GO" id="GO:0008277">
    <property type="term" value="P:regulation of G protein-coupled receptor signaling pathway"/>
    <property type="evidence" value="ECO:0007669"/>
    <property type="project" value="InterPro"/>
</dbReference>
<organism evidence="6">
    <name type="scientific">Simocephalus serrulatus</name>
    <dbReference type="NCBI Taxonomy" id="117539"/>
    <lineage>
        <taxon>Eukaryota</taxon>
        <taxon>Metazoa</taxon>
        <taxon>Ecdysozoa</taxon>
        <taxon>Arthropoda</taxon>
        <taxon>Crustacea</taxon>
        <taxon>Branchiopoda</taxon>
        <taxon>Diplostraca</taxon>
        <taxon>Cladocera</taxon>
        <taxon>Anomopoda</taxon>
        <taxon>Daphniidae</taxon>
        <taxon>Simocephalus</taxon>
    </lineage>
</organism>
<dbReference type="AlphaFoldDB" id="A0A4Y7NM62"/>
<name>A0A4Y7NM62_9CRUS</name>
<keyword evidence="3" id="KW-0175">Coiled coil</keyword>